<dbReference type="EMBL" id="LSZP01000046">
    <property type="protein sequence ID" value="KXU34951.1"/>
    <property type="molecule type" value="Genomic_DNA"/>
</dbReference>
<dbReference type="SUPFAM" id="SSF102588">
    <property type="entry name" value="LmbE-like"/>
    <property type="match status" value="1"/>
</dbReference>
<comment type="caution">
    <text evidence="1">The sequence shown here is derived from an EMBL/GenBank/DDBJ whole genome shotgun (WGS) entry which is preliminary data.</text>
</comment>
<dbReference type="InterPro" id="IPR003737">
    <property type="entry name" value="GlcNAc_PI_deacetylase-related"/>
</dbReference>
<reference evidence="1 2" key="1">
    <citation type="submission" date="2016-02" db="EMBL/GenBank/DDBJ databases">
        <authorList>
            <person name="Wen L."/>
            <person name="He K."/>
            <person name="Yang H."/>
        </authorList>
    </citation>
    <scope>NUCLEOTIDE SEQUENCE [LARGE SCALE GENOMIC DNA]</scope>
    <source>
        <strain evidence="1 2">CV41</strain>
    </source>
</reference>
<dbReference type="Proteomes" id="UP000071392">
    <property type="component" value="Unassembled WGS sequence"/>
</dbReference>
<dbReference type="RefSeq" id="WP_068712447.1">
    <property type="nucleotide sequence ID" value="NZ_LSZP01000046.1"/>
</dbReference>
<name>A0A139SK64_9BACT</name>
<proteinExistence type="predicted"/>
<gene>
    <name evidence="1" type="ORF">AXK12_06175</name>
</gene>
<dbReference type="STRING" id="1548208.AXK12_06175"/>
<dbReference type="Gene3D" id="3.40.50.10320">
    <property type="entry name" value="LmbE-like"/>
    <property type="match status" value="1"/>
</dbReference>
<accession>A0A139SK64</accession>
<dbReference type="Pfam" id="PF02585">
    <property type="entry name" value="PIG-L"/>
    <property type="match status" value="1"/>
</dbReference>
<sequence>MKFSQPKADIFTPDGADPATALARTTHLCVLAHQDDIEINAYPAVAECFGRADRHLSGVIVTDGAGSSRSGPYANYSDEEMKAVRAEEQRRAARLGGYGLQIQLAHPSSAVKAPNNEAVRADLRMIFENCRPQVVYLHQPLDKHDTHVATFLRALEAIRSLPRQARPPRVLGVEAWRSLEWLLAEDLVALDASAHDSLKRPLIEVFASQVVGGKRYDDAALGRRRANATFLDAHASDQLSELCWAIDLSPLAHDDTLRVEDFALAKIDRLRAEVASRLTRLS</sequence>
<evidence type="ECO:0000313" key="1">
    <source>
        <dbReference type="EMBL" id="KXU34951.1"/>
    </source>
</evidence>
<dbReference type="OrthoDB" id="282207at2"/>
<organism evidence="1 2">
    <name type="scientific">Cephaloticoccus capnophilus</name>
    <dbReference type="NCBI Taxonomy" id="1548208"/>
    <lineage>
        <taxon>Bacteria</taxon>
        <taxon>Pseudomonadati</taxon>
        <taxon>Verrucomicrobiota</taxon>
        <taxon>Opitutia</taxon>
        <taxon>Opitutales</taxon>
        <taxon>Opitutaceae</taxon>
        <taxon>Cephaloticoccus</taxon>
    </lineage>
</organism>
<protein>
    <submittedName>
        <fullName evidence="1">GlcNAc-PI de-N-acetylase</fullName>
    </submittedName>
</protein>
<dbReference type="InterPro" id="IPR024078">
    <property type="entry name" value="LmbE-like_dom_sf"/>
</dbReference>
<dbReference type="AlphaFoldDB" id="A0A139SK64"/>
<keyword evidence="2" id="KW-1185">Reference proteome</keyword>
<evidence type="ECO:0000313" key="2">
    <source>
        <dbReference type="Proteomes" id="UP000071392"/>
    </source>
</evidence>